<feature type="domain" description="PE-PPE" evidence="1">
    <location>
        <begin position="2"/>
        <end position="94"/>
    </location>
</feature>
<keyword evidence="3" id="KW-1185">Reference proteome</keyword>
<reference evidence="2 3" key="1">
    <citation type="submission" date="2014-01" db="EMBL/GenBank/DDBJ databases">
        <authorList>
            <person name="Dobos K."/>
            <person name="Lenaerts A."/>
            <person name="Ordway D."/>
            <person name="DeGroote M.A."/>
            <person name="Parker T."/>
            <person name="Sizemore C."/>
            <person name="Tallon L.J."/>
            <person name="Sadzewicz L.K."/>
            <person name="Sengamalay N."/>
            <person name="Fraser C.M."/>
            <person name="Hine E."/>
            <person name="Shefchek K.A."/>
            <person name="Das S.P."/>
            <person name="Tettelin H."/>
        </authorList>
    </citation>
    <scope>NUCLEOTIDE SEQUENCE [LARGE SCALE GENOMIC DNA]</scope>
    <source>
        <strain evidence="2 3">Harvey</strain>
    </source>
</reference>
<protein>
    <submittedName>
        <fullName evidence="2">PE-PPE domain protein</fullName>
    </submittedName>
</protein>
<evidence type="ECO:0000259" key="1">
    <source>
        <dbReference type="Pfam" id="PF08237"/>
    </source>
</evidence>
<evidence type="ECO:0000313" key="3">
    <source>
        <dbReference type="Proteomes" id="UP000020681"/>
    </source>
</evidence>
<sequence length="120" mass="13094">MQINGGQHVINFGFSQSAVVATQEMQRLMALPVDMRPDPSDLSFVLAGNPATPNGGIFTRFPGMHIPFVDLTFTSPTPPDTPYPTTIYATQYQGSGVCLINGVSGVSVRWFRFLACGRRR</sequence>
<dbReference type="Pfam" id="PF08237">
    <property type="entry name" value="PE-PPE"/>
    <property type="match status" value="1"/>
</dbReference>
<name>A0ABN0QN19_MYCUL</name>
<gene>
    <name evidence="2" type="ORF">I551_7694</name>
</gene>
<dbReference type="InterPro" id="IPR013228">
    <property type="entry name" value="PE-PPE_C"/>
</dbReference>
<accession>A0ABN0QN19</accession>
<evidence type="ECO:0000313" key="2">
    <source>
        <dbReference type="EMBL" id="EUA85997.1"/>
    </source>
</evidence>
<comment type="caution">
    <text evidence="2">The sequence shown here is derived from an EMBL/GenBank/DDBJ whole genome shotgun (WGS) entry which is preliminary data.</text>
</comment>
<proteinExistence type="predicted"/>
<organism evidence="2 3">
    <name type="scientific">Mycobacterium ulcerans str. Harvey</name>
    <dbReference type="NCBI Taxonomy" id="1299332"/>
    <lineage>
        <taxon>Bacteria</taxon>
        <taxon>Bacillati</taxon>
        <taxon>Actinomycetota</taxon>
        <taxon>Actinomycetes</taxon>
        <taxon>Mycobacteriales</taxon>
        <taxon>Mycobacteriaceae</taxon>
        <taxon>Mycobacterium</taxon>
        <taxon>Mycobacterium ulcerans group</taxon>
    </lineage>
</organism>
<dbReference type="Proteomes" id="UP000020681">
    <property type="component" value="Unassembled WGS sequence"/>
</dbReference>
<dbReference type="EMBL" id="JAOL01000186">
    <property type="protein sequence ID" value="EUA85997.1"/>
    <property type="molecule type" value="Genomic_DNA"/>
</dbReference>